<feature type="transmembrane region" description="Helical" evidence="6">
    <location>
        <begin position="246"/>
        <end position="262"/>
    </location>
</feature>
<dbReference type="PANTHER" id="PTHR30477">
    <property type="entry name" value="ABC-TRANSPORTER METAL-BINDING PROTEIN"/>
    <property type="match status" value="1"/>
</dbReference>
<reference evidence="7 8" key="1">
    <citation type="submission" date="2018-05" db="EMBL/GenBank/DDBJ databases">
        <title>Draft genome of Methanospirillum stamsii Pt1.</title>
        <authorList>
            <person name="Dueholm M.S."/>
            <person name="Nielsen P.H."/>
            <person name="Bakmann L.F."/>
            <person name="Otzen D.E."/>
        </authorList>
    </citation>
    <scope>NUCLEOTIDE SEQUENCE [LARGE SCALE GENOMIC DNA]</scope>
    <source>
        <strain evidence="7 8">Pt1</strain>
    </source>
</reference>
<keyword evidence="4 6" id="KW-1133">Transmembrane helix</keyword>
<evidence type="ECO:0000256" key="4">
    <source>
        <dbReference type="ARBA" id="ARBA00022989"/>
    </source>
</evidence>
<name>A0A2V2NB12_9EURY</name>
<evidence type="ECO:0000256" key="3">
    <source>
        <dbReference type="ARBA" id="ARBA00022692"/>
    </source>
</evidence>
<feature type="transmembrane region" description="Helical" evidence="6">
    <location>
        <begin position="132"/>
        <end position="150"/>
    </location>
</feature>
<dbReference type="OrthoDB" id="11310at2157"/>
<feature type="transmembrane region" description="Helical" evidence="6">
    <location>
        <begin position="39"/>
        <end position="57"/>
    </location>
</feature>
<proteinExistence type="inferred from homology"/>
<feature type="transmembrane region" description="Helical" evidence="6">
    <location>
        <begin position="187"/>
        <end position="208"/>
    </location>
</feature>
<dbReference type="GO" id="GO:0055085">
    <property type="term" value="P:transmembrane transport"/>
    <property type="evidence" value="ECO:0007669"/>
    <property type="project" value="InterPro"/>
</dbReference>
<feature type="transmembrane region" description="Helical" evidence="6">
    <location>
        <begin position="12"/>
        <end position="32"/>
    </location>
</feature>
<dbReference type="AlphaFoldDB" id="A0A2V2NB12"/>
<organism evidence="7 8">
    <name type="scientific">Methanospirillum stamsii</name>
    <dbReference type="NCBI Taxonomy" id="1277351"/>
    <lineage>
        <taxon>Archaea</taxon>
        <taxon>Methanobacteriati</taxon>
        <taxon>Methanobacteriota</taxon>
        <taxon>Stenosarchaea group</taxon>
        <taxon>Methanomicrobia</taxon>
        <taxon>Methanomicrobiales</taxon>
        <taxon>Methanospirillaceae</taxon>
        <taxon>Methanospirillum</taxon>
    </lineage>
</organism>
<gene>
    <name evidence="7" type="ORF">DLD82_12105</name>
</gene>
<keyword evidence="8" id="KW-1185">Reference proteome</keyword>
<feature type="transmembrane region" description="Helical" evidence="6">
    <location>
        <begin position="63"/>
        <end position="80"/>
    </location>
</feature>
<evidence type="ECO:0000256" key="1">
    <source>
        <dbReference type="ARBA" id="ARBA00004141"/>
    </source>
</evidence>
<protein>
    <recommendedName>
        <fullName evidence="9">Metal ABC transporter permease</fullName>
    </recommendedName>
</protein>
<keyword evidence="3 6" id="KW-0812">Transmembrane</keyword>
<dbReference type="Pfam" id="PF00950">
    <property type="entry name" value="ABC-3"/>
    <property type="match status" value="1"/>
</dbReference>
<dbReference type="Proteomes" id="UP000245934">
    <property type="component" value="Unassembled WGS sequence"/>
</dbReference>
<dbReference type="InterPro" id="IPR001626">
    <property type="entry name" value="ABC_TroCD"/>
</dbReference>
<accession>A0A2V2NB12</accession>
<evidence type="ECO:0000313" key="8">
    <source>
        <dbReference type="Proteomes" id="UP000245934"/>
    </source>
</evidence>
<evidence type="ECO:0000256" key="6">
    <source>
        <dbReference type="SAM" id="Phobius"/>
    </source>
</evidence>
<keyword evidence="5 6" id="KW-0472">Membrane</keyword>
<evidence type="ECO:0008006" key="9">
    <source>
        <dbReference type="Google" id="ProtNLM"/>
    </source>
</evidence>
<dbReference type="Gene3D" id="1.10.3470.10">
    <property type="entry name" value="ABC transporter involved in vitamin B12 uptake, BtuC"/>
    <property type="match status" value="1"/>
</dbReference>
<dbReference type="GO" id="GO:0043190">
    <property type="term" value="C:ATP-binding cassette (ABC) transporter complex"/>
    <property type="evidence" value="ECO:0007669"/>
    <property type="project" value="InterPro"/>
</dbReference>
<comment type="similarity">
    <text evidence="2">Belongs to the ABC-3 integral membrane protein family.</text>
</comment>
<dbReference type="GO" id="GO:0010043">
    <property type="term" value="P:response to zinc ion"/>
    <property type="evidence" value="ECO:0007669"/>
    <property type="project" value="TreeGrafter"/>
</dbReference>
<feature type="transmembrane region" description="Helical" evidence="6">
    <location>
        <begin position="92"/>
        <end position="112"/>
    </location>
</feature>
<comment type="subcellular location">
    <subcellularLocation>
        <location evidence="1">Membrane</location>
        <topology evidence="1">Multi-pass membrane protein</topology>
    </subcellularLocation>
</comment>
<evidence type="ECO:0000256" key="5">
    <source>
        <dbReference type="ARBA" id="ARBA00023136"/>
    </source>
</evidence>
<dbReference type="InterPro" id="IPR037294">
    <property type="entry name" value="ABC_BtuC-like"/>
</dbReference>
<sequence length="277" mass="29399">MIEALGYEFFRSALAAGILSSIVCGIIGSYVVVKHMISVAGGISHAAFGGIGLGYFLGIDPLAGAFWFTLGVATLIWGLMDRARQHIDTLIGAFWAGGMALGILCLSLTPGYTPDLFSYLFGNILLVPSGHLTLIAFLCVIVVVLVGLLYPVLQAIAFDQEYASISGLPTRIFNLLVLLLIAVSVVVLIQIVGIILVIALLTLPAAIIRPFSNTLKGMMIGATLTGMFITTTGIYLSWIFDVPSGSTIILLGVTLYLLVLCYKEVMGKRKSPAIPSV</sequence>
<evidence type="ECO:0000256" key="2">
    <source>
        <dbReference type="ARBA" id="ARBA00008034"/>
    </source>
</evidence>
<comment type="caution">
    <text evidence="7">The sequence shown here is derived from an EMBL/GenBank/DDBJ whole genome shotgun (WGS) entry which is preliminary data.</text>
</comment>
<dbReference type="RefSeq" id="WP_109941384.1">
    <property type="nucleotide sequence ID" value="NZ_CP176366.1"/>
</dbReference>
<dbReference type="PANTHER" id="PTHR30477:SF18">
    <property type="entry name" value="METAL TRANSPORT SYSTEM MEMBRANE PROTEIN CT_417-RELATED"/>
    <property type="match status" value="1"/>
</dbReference>
<dbReference type="SUPFAM" id="SSF81345">
    <property type="entry name" value="ABC transporter involved in vitamin B12 uptake, BtuC"/>
    <property type="match status" value="1"/>
</dbReference>
<feature type="transmembrane region" description="Helical" evidence="6">
    <location>
        <begin position="220"/>
        <end position="240"/>
    </location>
</feature>
<evidence type="ECO:0000313" key="7">
    <source>
        <dbReference type="EMBL" id="PWR72473.1"/>
    </source>
</evidence>
<dbReference type="GeneID" id="97608560"/>
<dbReference type="EMBL" id="QGMZ01000026">
    <property type="protein sequence ID" value="PWR72473.1"/>
    <property type="molecule type" value="Genomic_DNA"/>
</dbReference>